<feature type="compositionally biased region" description="Polar residues" evidence="2">
    <location>
        <begin position="569"/>
        <end position="585"/>
    </location>
</feature>
<evidence type="ECO:0000313" key="4">
    <source>
        <dbReference type="EMBL" id="KAA8893869.1"/>
    </source>
</evidence>
<dbReference type="InterPro" id="IPR038919">
    <property type="entry name" value="STB2/STB2"/>
</dbReference>
<dbReference type="AlphaFoldDB" id="A0A5J5EFV0"/>
<gene>
    <name evidence="4" type="ORF">FN846DRAFT_1002813</name>
</gene>
<sequence>MPTSVTSSYPTATLSSAQHSRKPSLAIPTANSHASALPLYGEYVVDSPLVAATGVPAPSSEQEDYVFCDPVAFRYLEDDPCVSAIHRQQQLSGYEVYLVEQWACSRVHPTFVICTYTGDQAHKVSVSVLRIPRNQALWSRKLSVYFEAANMCNARPKKTDLGIVMLTNLSSFPPALSVVHVPGGDVKSHRMGFIVNEDLKRMGCSGRSALTLDKPTDASQTKFHQLFRTCDRNPFETAVTELVRLCQLALMAFEKLKRTPMYADGLLCDITEKGIRDWWAELGTEFYNVEPNDGTFGPTTVAGLLGMLLGIRNRLNLCGAPAPKDVFDLQQLEKAVMYFQRQQRMVRTGRLDRETIERLQKATAKSGGPDIFAVPRAIKSTVADLSARAVGSSGPTDVSAVETVDIDRFVRHLTGESCKFLWYGKPRKVGSVPVGTIPSNGPSRRTSFERQGGSMSGDDEAPSISWPIDSTEAQPASGLSASSAYHNFHHPGLSTVNTFASTEFGREATVSDLRKAVFKSMAGRVKDVASNISAGADYVRGRGHQRSQTKDFFADDELSMPVSPVVHQSRFTTPPGGNSNTGSTKTDVKAGTPDGNTPIDRATTGSPSPSLNNNMGGSWNDKFPSQAPDTSAGTSVHEHVPDSRCSEANEPRSRRRKSFDNLRRHRHHEAFFPNRLSFSLAEDAVLTWNLPFAPPDRYVLTDRVQGDCEDVMRWSDAHLSALHGSLSTIDSNMVRLNSVYEKKCADVGIAEREGRLGMETEREKIRDAIREAEVLGARMQYEVGVVQGKLVDLEESVANLTKFVHELEAEAKILGDDEDEKKKRRWFAWLLGT</sequence>
<dbReference type="EMBL" id="VXIS01000394">
    <property type="protein sequence ID" value="KAA8893869.1"/>
    <property type="molecule type" value="Genomic_DNA"/>
</dbReference>
<keyword evidence="1" id="KW-0175">Coiled coil</keyword>
<dbReference type="OrthoDB" id="19806at2759"/>
<organism evidence="4 5">
    <name type="scientific">Sphaerosporella brunnea</name>
    <dbReference type="NCBI Taxonomy" id="1250544"/>
    <lineage>
        <taxon>Eukaryota</taxon>
        <taxon>Fungi</taxon>
        <taxon>Dikarya</taxon>
        <taxon>Ascomycota</taxon>
        <taxon>Pezizomycotina</taxon>
        <taxon>Pezizomycetes</taxon>
        <taxon>Pezizales</taxon>
        <taxon>Pyronemataceae</taxon>
        <taxon>Sphaerosporella</taxon>
    </lineage>
</organism>
<feature type="region of interest" description="Disordered" evidence="2">
    <location>
        <begin position="433"/>
        <end position="461"/>
    </location>
</feature>
<feature type="compositionally biased region" description="Basic and acidic residues" evidence="2">
    <location>
        <begin position="636"/>
        <end position="661"/>
    </location>
</feature>
<protein>
    <recommendedName>
        <fullName evidence="3">STB6-like N-terminal domain-containing protein</fullName>
    </recommendedName>
</protein>
<feature type="coiled-coil region" evidence="1">
    <location>
        <begin position="758"/>
        <end position="810"/>
    </location>
</feature>
<dbReference type="InterPro" id="IPR059025">
    <property type="entry name" value="STB6_N"/>
</dbReference>
<dbReference type="InterPro" id="IPR036365">
    <property type="entry name" value="PGBD-like_sf"/>
</dbReference>
<accession>A0A5J5EFV0</accession>
<evidence type="ECO:0000256" key="1">
    <source>
        <dbReference type="SAM" id="Coils"/>
    </source>
</evidence>
<name>A0A5J5EFV0_9PEZI</name>
<comment type="caution">
    <text evidence="4">The sequence shown here is derived from an EMBL/GenBank/DDBJ whole genome shotgun (WGS) entry which is preliminary data.</text>
</comment>
<feature type="compositionally biased region" description="Polar residues" evidence="2">
    <location>
        <begin position="603"/>
        <end position="617"/>
    </location>
</feature>
<dbReference type="PANTHER" id="PTHR31011">
    <property type="entry name" value="PROTEIN STB2-RELATED"/>
    <property type="match status" value="1"/>
</dbReference>
<dbReference type="PANTHER" id="PTHR31011:SF2">
    <property type="entry name" value="PROTEIN STB2-RELATED"/>
    <property type="match status" value="1"/>
</dbReference>
<feature type="region of interest" description="Disordered" evidence="2">
    <location>
        <begin position="566"/>
        <end position="661"/>
    </location>
</feature>
<dbReference type="Pfam" id="PF25995">
    <property type="entry name" value="STB6_N"/>
    <property type="match status" value="1"/>
</dbReference>
<feature type="domain" description="STB6-like N-terminal" evidence="3">
    <location>
        <begin position="64"/>
        <end position="202"/>
    </location>
</feature>
<keyword evidence="5" id="KW-1185">Reference proteome</keyword>
<evidence type="ECO:0000256" key="2">
    <source>
        <dbReference type="SAM" id="MobiDB-lite"/>
    </source>
</evidence>
<dbReference type="GO" id="GO:0070822">
    <property type="term" value="C:Sin3-type complex"/>
    <property type="evidence" value="ECO:0007669"/>
    <property type="project" value="TreeGrafter"/>
</dbReference>
<dbReference type="Proteomes" id="UP000326924">
    <property type="component" value="Unassembled WGS sequence"/>
</dbReference>
<reference evidence="4 5" key="1">
    <citation type="submission" date="2019-09" db="EMBL/GenBank/DDBJ databases">
        <title>Draft genome of the ectomycorrhizal ascomycete Sphaerosporella brunnea.</title>
        <authorList>
            <consortium name="DOE Joint Genome Institute"/>
            <person name="Benucci G.M."/>
            <person name="Marozzi G."/>
            <person name="Antonielli L."/>
            <person name="Sanchez S."/>
            <person name="Marco P."/>
            <person name="Wang X."/>
            <person name="Falini L.B."/>
            <person name="Barry K."/>
            <person name="Haridas S."/>
            <person name="Lipzen A."/>
            <person name="Labutti K."/>
            <person name="Grigoriev I.V."/>
            <person name="Murat C."/>
            <person name="Martin F."/>
            <person name="Albertini E."/>
            <person name="Donnini D."/>
            <person name="Bonito G."/>
        </authorList>
    </citation>
    <scope>NUCLEOTIDE SEQUENCE [LARGE SCALE GENOMIC DNA]</scope>
    <source>
        <strain evidence="4 5">Sb_GMNB300</strain>
    </source>
</reference>
<dbReference type="InParanoid" id="A0A5J5EFV0"/>
<evidence type="ECO:0000313" key="5">
    <source>
        <dbReference type="Proteomes" id="UP000326924"/>
    </source>
</evidence>
<proteinExistence type="predicted"/>
<dbReference type="SUPFAM" id="SSF47090">
    <property type="entry name" value="PGBD-like"/>
    <property type="match status" value="1"/>
</dbReference>
<evidence type="ECO:0000259" key="3">
    <source>
        <dbReference type="Pfam" id="PF25995"/>
    </source>
</evidence>